<evidence type="ECO:0000313" key="1">
    <source>
        <dbReference type="EMBL" id="RDY12961.1"/>
    </source>
</evidence>
<dbReference type="SUPFAM" id="SSF53098">
    <property type="entry name" value="Ribonuclease H-like"/>
    <property type="match status" value="1"/>
</dbReference>
<feature type="non-terminal residue" evidence="1">
    <location>
        <position position="1"/>
    </location>
</feature>
<accession>A0A371ID36</accession>
<dbReference type="PANTHER" id="PTHR47266">
    <property type="entry name" value="ENDONUCLEASE-RELATED"/>
    <property type="match status" value="1"/>
</dbReference>
<name>A0A371ID36_MUCPR</name>
<dbReference type="InterPro" id="IPR012337">
    <property type="entry name" value="RNaseH-like_sf"/>
</dbReference>
<evidence type="ECO:0008006" key="3">
    <source>
        <dbReference type="Google" id="ProtNLM"/>
    </source>
</evidence>
<protein>
    <recommendedName>
        <fullName evidence="3">Integrase catalytic domain-containing protein</fullName>
    </recommendedName>
</protein>
<sequence>MTARTKIDVHVGTLLMEFGDTLVQFNIFKAMKHPTEDHSLFGIDLIDELVEECLQRDNSSEGISDFAGDTKAFDCIGSIIDEADYDKATKTNDVKVIVDFLKSNIFCRFSVPKLLISDQGSQFCNKVVSALLHKYGVTNSKAKVFNKEIKKTLQKMVNPSRKDWSRLLENALWEHKTAYRTLLGMSPYRIVFGKTCHLLVEIEHRAYWAVKQCNLAHDQADKQRKLQLQELEELRLKAYENSQIYKQKVKQFHDHQILRKEFQVDQKVLLFNSRLKLIAGKLHFRWDEPFVITNVFPYGVVELKDEHTNNTF</sequence>
<dbReference type="Gene3D" id="3.30.420.10">
    <property type="entry name" value="Ribonuclease H-like superfamily/Ribonuclease H"/>
    <property type="match status" value="1"/>
</dbReference>
<dbReference type="GO" id="GO:0003676">
    <property type="term" value="F:nucleic acid binding"/>
    <property type="evidence" value="ECO:0007669"/>
    <property type="project" value="InterPro"/>
</dbReference>
<gene>
    <name evidence="1" type="ORF">CR513_02183</name>
</gene>
<comment type="caution">
    <text evidence="1">The sequence shown here is derived from an EMBL/GenBank/DDBJ whole genome shotgun (WGS) entry which is preliminary data.</text>
</comment>
<keyword evidence="2" id="KW-1185">Reference proteome</keyword>
<dbReference type="EMBL" id="QJKJ01000373">
    <property type="protein sequence ID" value="RDY12961.1"/>
    <property type="molecule type" value="Genomic_DNA"/>
</dbReference>
<dbReference type="AlphaFoldDB" id="A0A371ID36"/>
<dbReference type="Proteomes" id="UP000257109">
    <property type="component" value="Unassembled WGS sequence"/>
</dbReference>
<organism evidence="1 2">
    <name type="scientific">Mucuna pruriens</name>
    <name type="common">Velvet bean</name>
    <name type="synonym">Dolichos pruriens</name>
    <dbReference type="NCBI Taxonomy" id="157652"/>
    <lineage>
        <taxon>Eukaryota</taxon>
        <taxon>Viridiplantae</taxon>
        <taxon>Streptophyta</taxon>
        <taxon>Embryophyta</taxon>
        <taxon>Tracheophyta</taxon>
        <taxon>Spermatophyta</taxon>
        <taxon>Magnoliopsida</taxon>
        <taxon>eudicotyledons</taxon>
        <taxon>Gunneridae</taxon>
        <taxon>Pentapetalae</taxon>
        <taxon>rosids</taxon>
        <taxon>fabids</taxon>
        <taxon>Fabales</taxon>
        <taxon>Fabaceae</taxon>
        <taxon>Papilionoideae</taxon>
        <taxon>50 kb inversion clade</taxon>
        <taxon>NPAAA clade</taxon>
        <taxon>indigoferoid/millettioid clade</taxon>
        <taxon>Phaseoleae</taxon>
        <taxon>Mucuna</taxon>
    </lineage>
</organism>
<dbReference type="InterPro" id="IPR036397">
    <property type="entry name" value="RNaseH_sf"/>
</dbReference>
<proteinExistence type="predicted"/>
<evidence type="ECO:0000313" key="2">
    <source>
        <dbReference type="Proteomes" id="UP000257109"/>
    </source>
</evidence>
<reference evidence="1" key="1">
    <citation type="submission" date="2018-05" db="EMBL/GenBank/DDBJ databases">
        <title>Draft genome of Mucuna pruriens seed.</title>
        <authorList>
            <person name="Nnadi N.E."/>
            <person name="Vos R."/>
            <person name="Hasami M.H."/>
            <person name="Devisetty U.K."/>
            <person name="Aguiy J.C."/>
        </authorList>
    </citation>
    <scope>NUCLEOTIDE SEQUENCE [LARGE SCALE GENOMIC DNA]</scope>
    <source>
        <strain evidence="1">JCA_2017</strain>
    </source>
</reference>
<dbReference type="OrthoDB" id="2499658at2759"/>
<dbReference type="InterPro" id="IPR052160">
    <property type="entry name" value="Gypsy_RT_Integrase-like"/>
</dbReference>